<feature type="domain" description="EF-hand" evidence="4">
    <location>
        <begin position="102"/>
        <end position="137"/>
    </location>
</feature>
<keyword evidence="3" id="KW-0106">Calcium</keyword>
<dbReference type="EMBL" id="CAJZBQ010000005">
    <property type="protein sequence ID" value="CAG9311810.1"/>
    <property type="molecule type" value="Genomic_DNA"/>
</dbReference>
<accession>A0AAU9ID51</accession>
<comment type="caution">
    <text evidence="5">The sequence shown here is derived from an EMBL/GenBank/DDBJ whole genome shotgun (WGS) entry which is preliminary data.</text>
</comment>
<dbReference type="SMART" id="SM00054">
    <property type="entry name" value="EFh"/>
    <property type="match status" value="4"/>
</dbReference>
<dbReference type="PROSITE" id="PS00018">
    <property type="entry name" value="EF_HAND_1"/>
    <property type="match status" value="2"/>
</dbReference>
<dbReference type="InterPro" id="IPR002048">
    <property type="entry name" value="EF_hand_dom"/>
</dbReference>
<dbReference type="CDD" id="cd00051">
    <property type="entry name" value="EFh"/>
    <property type="match status" value="2"/>
</dbReference>
<feature type="domain" description="EF-hand" evidence="4">
    <location>
        <begin position="151"/>
        <end position="186"/>
    </location>
</feature>
<proteinExistence type="predicted"/>
<evidence type="ECO:0000256" key="3">
    <source>
        <dbReference type="ARBA" id="ARBA00022837"/>
    </source>
</evidence>
<sequence>MGQILIGLKLSCDINILKPVVQPALMLTKWTKDEIMKILKRFWKLPFNRGFFLSKGSVKVLALNTPMEGLECQIFKCFARGSPPKLNALELMSGILIYGSISIEQKAKLTIRLFDFDGNGSITIDECAMMCTAFLNAIGCMTSARMPPVTEIYDITEAIFDTIDQDSSHEISYTELVAMIQSIRDLFFLLRAPEIKSSSYQFQLPPVVSLKSRMVRSSTPNKRISIKHNDLHLKLNTTNKSPRIKVKSFTDRELNGSKERFMFVNGNYITKLWVTEIKKEFIRVENKKTNLVNVEIFAQQLKHNDLTKFSAEKLSSFTNEIANFQEVLEILCEGATRDQIHRMLSWADEIEPVKNGEIVRRDSRRRLTIHSVKNLKQLFDFYDKKKLGELGLREIKDAFKHILNEELIESIFKAHDENDNKTMDFEEFVKMMIPTDTLISEDIYYRIQANLA</sequence>
<dbReference type="InterPro" id="IPR018247">
    <property type="entry name" value="EF_Hand_1_Ca_BS"/>
</dbReference>
<keyword evidence="2" id="KW-0677">Repeat</keyword>
<dbReference type="SUPFAM" id="SSF47473">
    <property type="entry name" value="EF-hand"/>
    <property type="match status" value="1"/>
</dbReference>
<gene>
    <name evidence="5" type="ORF">BSTOLATCC_MIC5070</name>
</gene>
<evidence type="ECO:0000256" key="1">
    <source>
        <dbReference type="ARBA" id="ARBA00022723"/>
    </source>
</evidence>
<name>A0AAU9ID51_9CILI</name>
<dbReference type="AlphaFoldDB" id="A0AAU9ID51"/>
<dbReference type="InterPro" id="IPR011992">
    <property type="entry name" value="EF-hand-dom_pair"/>
</dbReference>
<evidence type="ECO:0000256" key="2">
    <source>
        <dbReference type="ARBA" id="ARBA00022737"/>
    </source>
</evidence>
<dbReference type="PANTHER" id="PTHR45942">
    <property type="entry name" value="PROTEIN PHOSPATASE 3 REGULATORY SUBUNIT B ALPHA ISOFORM TYPE 1"/>
    <property type="match status" value="1"/>
</dbReference>
<keyword evidence="6" id="KW-1185">Reference proteome</keyword>
<evidence type="ECO:0000313" key="6">
    <source>
        <dbReference type="Proteomes" id="UP001162131"/>
    </source>
</evidence>
<keyword evidence="1" id="KW-0479">Metal-binding</keyword>
<reference evidence="5" key="1">
    <citation type="submission" date="2021-09" db="EMBL/GenBank/DDBJ databases">
        <authorList>
            <consortium name="AG Swart"/>
            <person name="Singh M."/>
            <person name="Singh A."/>
            <person name="Seah K."/>
            <person name="Emmerich C."/>
        </authorList>
    </citation>
    <scope>NUCLEOTIDE SEQUENCE</scope>
    <source>
        <strain evidence="5">ATCC30299</strain>
    </source>
</reference>
<protein>
    <recommendedName>
        <fullName evidence="4">EF-hand domain-containing protein</fullName>
    </recommendedName>
</protein>
<organism evidence="5 6">
    <name type="scientific">Blepharisma stoltei</name>
    <dbReference type="NCBI Taxonomy" id="1481888"/>
    <lineage>
        <taxon>Eukaryota</taxon>
        <taxon>Sar</taxon>
        <taxon>Alveolata</taxon>
        <taxon>Ciliophora</taxon>
        <taxon>Postciliodesmatophora</taxon>
        <taxon>Heterotrichea</taxon>
        <taxon>Heterotrichida</taxon>
        <taxon>Blepharismidae</taxon>
        <taxon>Blepharisma</taxon>
    </lineage>
</organism>
<evidence type="ECO:0000259" key="4">
    <source>
        <dbReference type="PROSITE" id="PS50222"/>
    </source>
</evidence>
<evidence type="ECO:0000313" key="5">
    <source>
        <dbReference type="EMBL" id="CAG9311810.1"/>
    </source>
</evidence>
<dbReference type="Proteomes" id="UP001162131">
    <property type="component" value="Unassembled WGS sequence"/>
</dbReference>
<dbReference type="PROSITE" id="PS50222">
    <property type="entry name" value="EF_HAND_2"/>
    <property type="match status" value="3"/>
</dbReference>
<dbReference type="Gene3D" id="1.10.238.10">
    <property type="entry name" value="EF-hand"/>
    <property type="match status" value="2"/>
</dbReference>
<dbReference type="GO" id="GO:0005509">
    <property type="term" value="F:calcium ion binding"/>
    <property type="evidence" value="ECO:0007669"/>
    <property type="project" value="InterPro"/>
</dbReference>
<feature type="domain" description="EF-hand" evidence="4">
    <location>
        <begin position="403"/>
        <end position="438"/>
    </location>
</feature>